<dbReference type="SUPFAM" id="SSF56935">
    <property type="entry name" value="Porins"/>
    <property type="match status" value="1"/>
</dbReference>
<dbReference type="InterPro" id="IPR013784">
    <property type="entry name" value="Carb-bd-like_fold"/>
</dbReference>
<gene>
    <name evidence="6" type="ORF">ACK2TP_00880</name>
</gene>
<keyword evidence="2" id="KW-0472">Membrane</keyword>
<dbReference type="InterPro" id="IPR036942">
    <property type="entry name" value="Beta-barrel_TonB_sf"/>
</dbReference>
<dbReference type="SUPFAM" id="SSF49452">
    <property type="entry name" value="Starch-binding domain-like"/>
    <property type="match status" value="1"/>
</dbReference>
<feature type="signal peptide" evidence="4">
    <location>
        <begin position="1"/>
        <end position="33"/>
    </location>
</feature>
<dbReference type="InterPro" id="IPR012910">
    <property type="entry name" value="Plug_dom"/>
</dbReference>
<dbReference type="Pfam" id="PF07715">
    <property type="entry name" value="Plug"/>
    <property type="match status" value="1"/>
</dbReference>
<dbReference type="RefSeq" id="WP_263414126.1">
    <property type="nucleotide sequence ID" value="NZ_BAABBH010000001.1"/>
</dbReference>
<organism evidence="6 7">
    <name type="scientific">Terriglobus aquaticus</name>
    <dbReference type="NCBI Taxonomy" id="940139"/>
    <lineage>
        <taxon>Bacteria</taxon>
        <taxon>Pseudomonadati</taxon>
        <taxon>Acidobacteriota</taxon>
        <taxon>Terriglobia</taxon>
        <taxon>Terriglobales</taxon>
        <taxon>Acidobacteriaceae</taxon>
        <taxon>Terriglobus</taxon>
    </lineage>
</organism>
<protein>
    <submittedName>
        <fullName evidence="6">Carboxypeptidase regulatory-like domain-containing protein</fullName>
    </submittedName>
</protein>
<comment type="caution">
    <text evidence="6">The sequence shown here is derived from an EMBL/GenBank/DDBJ whole genome shotgun (WGS) entry which is preliminary data.</text>
</comment>
<feature type="domain" description="TonB-dependent receptor plug" evidence="5">
    <location>
        <begin position="171"/>
        <end position="234"/>
    </location>
</feature>
<keyword evidence="3" id="KW-0998">Cell outer membrane</keyword>
<keyword evidence="7" id="KW-1185">Reference proteome</keyword>
<comment type="subcellular location">
    <subcellularLocation>
        <location evidence="1">Cell outer membrane</location>
    </subcellularLocation>
</comment>
<dbReference type="Gene3D" id="2.170.130.10">
    <property type="entry name" value="TonB-dependent receptor, plug domain"/>
    <property type="match status" value="1"/>
</dbReference>
<proteinExistence type="predicted"/>
<accession>A0ABW9KH60</accession>
<keyword evidence="4" id="KW-0732">Signal</keyword>
<evidence type="ECO:0000256" key="2">
    <source>
        <dbReference type="ARBA" id="ARBA00023136"/>
    </source>
</evidence>
<evidence type="ECO:0000256" key="4">
    <source>
        <dbReference type="SAM" id="SignalP"/>
    </source>
</evidence>
<dbReference type="Pfam" id="PF13620">
    <property type="entry name" value="CarboxypepD_reg"/>
    <property type="match status" value="1"/>
</dbReference>
<name>A0ABW9KH60_9BACT</name>
<reference evidence="6 7" key="1">
    <citation type="submission" date="2024-12" db="EMBL/GenBank/DDBJ databases">
        <authorList>
            <person name="Lee Y."/>
        </authorList>
    </citation>
    <scope>NUCLEOTIDE SEQUENCE [LARGE SCALE GENOMIC DNA]</scope>
    <source>
        <strain evidence="6 7">03SUJ4</strain>
    </source>
</reference>
<evidence type="ECO:0000259" key="5">
    <source>
        <dbReference type="Pfam" id="PF07715"/>
    </source>
</evidence>
<evidence type="ECO:0000256" key="3">
    <source>
        <dbReference type="ARBA" id="ARBA00023237"/>
    </source>
</evidence>
<dbReference type="Proteomes" id="UP001634747">
    <property type="component" value="Unassembled WGS sequence"/>
</dbReference>
<evidence type="ECO:0000313" key="6">
    <source>
        <dbReference type="EMBL" id="MFN2974306.1"/>
    </source>
</evidence>
<evidence type="ECO:0000256" key="1">
    <source>
        <dbReference type="ARBA" id="ARBA00004442"/>
    </source>
</evidence>
<sequence>MQRSGFFRFASPSQLHRALLAVAPITLAMAAVAQSTSGVIAGTAKDSTGALVPNATVTLQNRGSGYSRTVTADAAGRFTFTNIPFDEYQLSAMGAGLQASAKRVRVSSAVPLAVDVTLAVVGSSTTVDVEATPDLTESDPTFHTDVDRAMISHLPTEGASSELSSIVTQLTPGVAADSNGLLHGLGDHNEVSFSVDGQPITDQQSKVFSNQLPADAVQSFEVIEGAPPAEYGDKTSLVVVVTTRSGQGITKPTGEVSFSYGSFGTSHLLANMAWGGPKWGNFITGSGLESGRFLDAPEFVVYHDKGNEENFFDRIDGQFSDVSSMHLNLQYTRSLFQTPNSYDTQYGFQQQGLTTGATDQRSKIETYLFAPTYTRVLSSAAVLNFAPYIRHDSYRYLPSANLLNDLGPIQQESVGQQRSLTNAGVRSDVSWTLGHNSLKFGGMYQQTFLRENDVLGLVDSNLNAPCLDVNGNPANVGPNQCATVNASSFSANPNYSPVLAPYDLTRGGGTYIWHGQTDVKQLALYAQDQLTAGNWQFNFGVRGDFYNGLAIDRQPEPRAGLSYNVKKTGTVLRLSYARTQETPFNENLVLSAHGCLDPVLNAVFTATAGYCNPAPFRPGFRNEFHAGFSQAIGSHLVVNGEWISKYTHNGYDFSVLGATPITFPIEWHNSKIPGYTASATLADVKGLTARVVFSSVAARFFNPQIGGVGATVATGGSTLPFRIDHDERANASTFIEYRVPRHKNLYYSLNWRYDSGLVAGSVPCYNATGANSGCTGFSTDANGNPLVNASGQPLINLSSLTADEQFQAGLTCDGVRATQTQGFTGCDAAGLTSKLVSIPGINQEDDDHNPPRISQRNLFDMEMGDDDLVHFSDRYHLGARLTAVNVTNKYALYNFLSTFSGTHYVTPRTVTGEIAFRF</sequence>
<dbReference type="InterPro" id="IPR037066">
    <property type="entry name" value="Plug_dom_sf"/>
</dbReference>
<feature type="chain" id="PRO_5046206453" evidence="4">
    <location>
        <begin position="34"/>
        <end position="918"/>
    </location>
</feature>
<dbReference type="EMBL" id="JBJYXY010000001">
    <property type="protein sequence ID" value="MFN2974306.1"/>
    <property type="molecule type" value="Genomic_DNA"/>
</dbReference>
<dbReference type="Gene3D" id="2.40.170.20">
    <property type="entry name" value="TonB-dependent receptor, beta-barrel domain"/>
    <property type="match status" value="1"/>
</dbReference>
<evidence type="ECO:0000313" key="7">
    <source>
        <dbReference type="Proteomes" id="UP001634747"/>
    </source>
</evidence>
<dbReference type="Gene3D" id="2.60.40.1120">
    <property type="entry name" value="Carboxypeptidase-like, regulatory domain"/>
    <property type="match status" value="1"/>
</dbReference>